<proteinExistence type="predicted"/>
<reference evidence="2" key="1">
    <citation type="submission" date="2021-01" db="EMBL/GenBank/DDBJ databases">
        <authorList>
            <person name="Corre E."/>
            <person name="Pelletier E."/>
            <person name="Niang G."/>
            <person name="Scheremetjew M."/>
            <person name="Finn R."/>
            <person name="Kale V."/>
            <person name="Holt S."/>
            <person name="Cochrane G."/>
            <person name="Meng A."/>
            <person name="Brown T."/>
            <person name="Cohen L."/>
        </authorList>
    </citation>
    <scope>NUCLEOTIDE SEQUENCE</scope>
    <source>
        <strain evidence="2">CCAP979/52</strain>
    </source>
</reference>
<dbReference type="AlphaFoldDB" id="A0A7S0LXJ7"/>
<feature type="compositionally biased region" description="Acidic residues" evidence="1">
    <location>
        <begin position="269"/>
        <end position="281"/>
    </location>
</feature>
<evidence type="ECO:0000256" key="1">
    <source>
        <dbReference type="SAM" id="MobiDB-lite"/>
    </source>
</evidence>
<name>A0A7S0LXJ7_9CRYP</name>
<gene>
    <name evidence="2" type="ORF">CCUR1050_LOCUS3215</name>
</gene>
<dbReference type="EMBL" id="HBEZ01005712">
    <property type="protein sequence ID" value="CAD8625538.1"/>
    <property type="molecule type" value="Transcribed_RNA"/>
</dbReference>
<accession>A0A7S0LXJ7</accession>
<evidence type="ECO:0000313" key="2">
    <source>
        <dbReference type="EMBL" id="CAD8625538.1"/>
    </source>
</evidence>
<organism evidence="2">
    <name type="scientific">Cryptomonas curvata</name>
    <dbReference type="NCBI Taxonomy" id="233186"/>
    <lineage>
        <taxon>Eukaryota</taxon>
        <taxon>Cryptophyceae</taxon>
        <taxon>Cryptomonadales</taxon>
        <taxon>Cryptomonadaceae</taxon>
        <taxon>Cryptomonas</taxon>
    </lineage>
</organism>
<feature type="compositionally biased region" description="Basic and acidic residues" evidence="1">
    <location>
        <begin position="282"/>
        <end position="296"/>
    </location>
</feature>
<sequence length="320" mass="35666">MQTSVMPVRKVGSKESKGQKLINEFVETIISSKDAVISSRDAVISSKDAEISSKNAEIKKLISLHDEVVSTKNELIKAIEKSSIESKSIMLCELSKFRAILANRYVLESALITYAATLEKSPTTTTALMEKFCSEHMILKKNTLKPKVQADLMRLKTRYGIDVKEPEAAKEVASLFQNLSTQIHYGGTGDDTGICIGSENDLRAAAMALCMKRMQRLRYCSNTLTLLDRSNNMVCRICEGKFQTIDVQTPSSTEVQEEPVADTGNSVQDDLDEKEDIDVEQPEEKPKKKIKEEAKDLPSGSVLKRKREEEAAPKEKKKRG</sequence>
<protein>
    <submittedName>
        <fullName evidence="2">Uncharacterized protein</fullName>
    </submittedName>
</protein>
<feature type="region of interest" description="Disordered" evidence="1">
    <location>
        <begin position="249"/>
        <end position="320"/>
    </location>
</feature>